<sequence>MPGPPFRPVGPARRPELLQALRTGPFDLALRTAIRASGLSLEGIQRRLDRRGVQVSVSSLSYWQRGRSRPERPDSLAAVRVLEEVLGLHRDELVVLLGPRRPRGRWVEHVPGSLDYASTFGDPAVEGVLADLDPRTNARLETLHTRVDVHIGARREERRVDIVQVVRALAAGVDRLILLTQAKPEMSAGADLGLSDLVGCRLGRRRVDRERGLAAAELLLDLVLGPGQCTVVEYSYAYPSKQVATHYQRMVRFPGKNLVLRALFDPADLPAGCTALWRPQHDAPPSSDEQLRVSPVGHACAVFPDVTPGIYGLSWEWNEDLAPVPPRAG</sequence>
<accession>A0A1E7N9S5</accession>
<evidence type="ECO:0000313" key="2">
    <source>
        <dbReference type="EMBL" id="OEV37445.1"/>
    </source>
</evidence>
<evidence type="ECO:0000313" key="3">
    <source>
        <dbReference type="Proteomes" id="UP000037395"/>
    </source>
</evidence>
<dbReference type="OrthoDB" id="3690688at2"/>
<accession>A0A8H9LWQ5</accession>
<dbReference type="GeneID" id="97488669"/>
<reference evidence="2 3" key="2">
    <citation type="submission" date="2014-07" db="EMBL/GenBank/DDBJ databases">
        <authorList>
            <person name="Zhang J.E."/>
            <person name="Yang H."/>
            <person name="Guo J."/>
            <person name="Deng Z."/>
            <person name="Luo H."/>
            <person name="Luo M."/>
            <person name="Zhao B."/>
        </authorList>
    </citation>
    <scope>NUCLEOTIDE SEQUENCE [LARGE SCALE GENOMIC DNA]</scope>
    <source>
        <strain evidence="2">ATCC 10762</strain>
        <strain evidence="3">ATCC 10762 / DSM 40127 / CCM 3239 / JCM 4008 / LMG 5968 / NBRC 12843 / NCIMB 8234 / A-377</strain>
    </source>
</reference>
<reference evidence="1 4" key="1">
    <citation type="journal article" date="2014" name="Int. J. Syst. Evol. Microbiol.">
        <title>Complete genome sequence of Corynebacterium casei LMG S-19264T (=DSM 44701T), isolated from a smear-ripened cheese.</title>
        <authorList>
            <consortium name="US DOE Joint Genome Institute (JGI-PGF)"/>
            <person name="Walter F."/>
            <person name="Albersmeier A."/>
            <person name="Kalinowski J."/>
            <person name="Ruckert C."/>
        </authorList>
    </citation>
    <scope>NUCLEOTIDE SEQUENCE [LARGE SCALE GENOMIC DNA]</scope>
    <source>
        <strain evidence="1 4">JCM 4434</strain>
    </source>
</reference>
<organism evidence="2 3">
    <name type="scientific">Kitasatospora aureofaciens</name>
    <name type="common">Streptomyces aureofaciens</name>
    <dbReference type="NCBI Taxonomy" id="1894"/>
    <lineage>
        <taxon>Bacteria</taxon>
        <taxon>Bacillati</taxon>
        <taxon>Actinomycetota</taxon>
        <taxon>Actinomycetes</taxon>
        <taxon>Kitasatosporales</taxon>
        <taxon>Streptomycetaceae</taxon>
        <taxon>Kitasatospora</taxon>
    </lineage>
</organism>
<name>A0A1E7N9S5_KITAU</name>
<reference evidence="2" key="3">
    <citation type="submission" date="2016-08" db="EMBL/GenBank/DDBJ databases">
        <title>Sequencing, Assembly and Comparative Genomics of S. aureofaciens ATCC 10762.</title>
        <authorList>
            <person name="Gradnigo J.S."/>
            <person name="Johnson N."/>
            <person name="Somerville G.A."/>
        </authorList>
    </citation>
    <scope>NUCLEOTIDE SEQUENCE [LARGE SCALE GENOMIC DNA]</scope>
    <source>
        <strain evidence="2">ATCC 10762</strain>
    </source>
</reference>
<reference evidence="3" key="4">
    <citation type="submission" date="2016-08" db="EMBL/GenBank/DDBJ databases">
        <title>Sequencing, assembly and comparative genomics of S. aureofaciens ATCC 10762.</title>
        <authorList>
            <person name="Gradnigo J.S."/>
            <person name="Johnson N."/>
            <person name="Somerville G.A."/>
        </authorList>
    </citation>
    <scope>NUCLEOTIDE SEQUENCE [LARGE SCALE GENOMIC DNA]</scope>
    <source>
        <strain evidence="3">ATCC 10762 / DSM 40127 / CCM 3239 / JCM 4008 / LMG 5968 / NBRC 12843 / NCIMB 8234 / A-377</strain>
    </source>
</reference>
<reference evidence="1" key="5">
    <citation type="submission" date="2020-09" db="EMBL/GenBank/DDBJ databases">
        <authorList>
            <person name="Sun Q."/>
            <person name="Ohkuma M."/>
        </authorList>
    </citation>
    <scope>NUCLEOTIDE SEQUENCE</scope>
    <source>
        <strain evidence="1">JCM 4434</strain>
    </source>
</reference>
<keyword evidence="3" id="KW-1185">Reference proteome</keyword>
<proteinExistence type="predicted"/>
<evidence type="ECO:0000313" key="1">
    <source>
        <dbReference type="EMBL" id="GGU95805.1"/>
    </source>
</evidence>
<dbReference type="EMBL" id="JPRF03000021">
    <property type="protein sequence ID" value="OEV37445.1"/>
    <property type="molecule type" value="Genomic_DNA"/>
</dbReference>
<comment type="caution">
    <text evidence="2">The sequence shown here is derived from an EMBL/GenBank/DDBJ whole genome shotgun (WGS) entry which is preliminary data.</text>
</comment>
<protein>
    <submittedName>
        <fullName evidence="2">Uncharacterized protein</fullName>
    </submittedName>
</protein>
<dbReference type="Proteomes" id="UP000610124">
    <property type="component" value="Unassembled WGS sequence"/>
</dbReference>
<dbReference type="Proteomes" id="UP000037395">
    <property type="component" value="Unassembled WGS sequence"/>
</dbReference>
<gene>
    <name evidence="1" type="ORF">GCM10010502_57160</name>
    <name evidence="2" type="ORF">HS99_0005520</name>
</gene>
<dbReference type="AlphaFoldDB" id="A0A1E7N9S5"/>
<dbReference type="EMBL" id="BMUB01000017">
    <property type="protein sequence ID" value="GGU95805.1"/>
    <property type="molecule type" value="Genomic_DNA"/>
</dbReference>
<evidence type="ECO:0000313" key="4">
    <source>
        <dbReference type="Proteomes" id="UP000610124"/>
    </source>
</evidence>
<dbReference type="RefSeq" id="WP_046385701.1">
    <property type="nucleotide sequence ID" value="NZ_BMUB01000017.1"/>
</dbReference>